<evidence type="ECO:0000313" key="3">
    <source>
        <dbReference type="Proteomes" id="UP000000305"/>
    </source>
</evidence>
<reference evidence="2 3" key="1">
    <citation type="journal article" date="2011" name="Science">
        <title>The ecoresponsive genome of Daphnia pulex.</title>
        <authorList>
            <person name="Colbourne J.K."/>
            <person name="Pfrender M.E."/>
            <person name="Gilbert D."/>
            <person name="Thomas W.K."/>
            <person name="Tucker A."/>
            <person name="Oakley T.H."/>
            <person name="Tokishita S."/>
            <person name="Aerts A."/>
            <person name="Arnold G.J."/>
            <person name="Basu M.K."/>
            <person name="Bauer D.J."/>
            <person name="Caceres C.E."/>
            <person name="Carmel L."/>
            <person name="Casola C."/>
            <person name="Choi J.H."/>
            <person name="Detter J.C."/>
            <person name="Dong Q."/>
            <person name="Dusheyko S."/>
            <person name="Eads B.D."/>
            <person name="Frohlich T."/>
            <person name="Geiler-Samerotte K.A."/>
            <person name="Gerlach D."/>
            <person name="Hatcher P."/>
            <person name="Jogdeo S."/>
            <person name="Krijgsveld J."/>
            <person name="Kriventseva E.V."/>
            <person name="Kultz D."/>
            <person name="Laforsch C."/>
            <person name="Lindquist E."/>
            <person name="Lopez J."/>
            <person name="Manak J.R."/>
            <person name="Muller J."/>
            <person name="Pangilinan J."/>
            <person name="Patwardhan R.P."/>
            <person name="Pitluck S."/>
            <person name="Pritham E.J."/>
            <person name="Rechtsteiner A."/>
            <person name="Rho M."/>
            <person name="Rogozin I.B."/>
            <person name="Sakarya O."/>
            <person name="Salamov A."/>
            <person name="Schaack S."/>
            <person name="Shapiro H."/>
            <person name="Shiga Y."/>
            <person name="Skalitzky C."/>
            <person name="Smith Z."/>
            <person name="Souvorov A."/>
            <person name="Sung W."/>
            <person name="Tang Z."/>
            <person name="Tsuchiya D."/>
            <person name="Tu H."/>
            <person name="Vos H."/>
            <person name="Wang M."/>
            <person name="Wolf Y.I."/>
            <person name="Yamagata H."/>
            <person name="Yamada T."/>
            <person name="Ye Y."/>
            <person name="Shaw J.R."/>
            <person name="Andrews J."/>
            <person name="Crease T.J."/>
            <person name="Tang H."/>
            <person name="Lucas S.M."/>
            <person name="Robertson H.M."/>
            <person name="Bork P."/>
            <person name="Koonin E.V."/>
            <person name="Zdobnov E.M."/>
            <person name="Grigoriev I.V."/>
            <person name="Lynch M."/>
            <person name="Boore J.L."/>
        </authorList>
    </citation>
    <scope>NUCLEOTIDE SEQUENCE [LARGE SCALE GENOMIC DNA]</scope>
</reference>
<dbReference type="Proteomes" id="UP000000305">
    <property type="component" value="Unassembled WGS sequence"/>
</dbReference>
<dbReference type="InParanoid" id="E9H923"/>
<keyword evidence="3" id="KW-1185">Reference proteome</keyword>
<gene>
    <name evidence="2" type="ORF">DAPPUDRAFT_255374</name>
</gene>
<accession>E9H923</accession>
<organism evidence="2 3">
    <name type="scientific">Daphnia pulex</name>
    <name type="common">Water flea</name>
    <dbReference type="NCBI Taxonomy" id="6669"/>
    <lineage>
        <taxon>Eukaryota</taxon>
        <taxon>Metazoa</taxon>
        <taxon>Ecdysozoa</taxon>
        <taxon>Arthropoda</taxon>
        <taxon>Crustacea</taxon>
        <taxon>Branchiopoda</taxon>
        <taxon>Diplostraca</taxon>
        <taxon>Cladocera</taxon>
        <taxon>Anomopoda</taxon>
        <taxon>Daphniidae</taxon>
        <taxon>Daphnia</taxon>
    </lineage>
</organism>
<name>E9H923_DAPPU</name>
<feature type="compositionally biased region" description="Basic and acidic residues" evidence="1">
    <location>
        <begin position="26"/>
        <end position="35"/>
    </location>
</feature>
<dbReference type="HOGENOM" id="CLU_3144360_0_0_1"/>
<evidence type="ECO:0000256" key="1">
    <source>
        <dbReference type="SAM" id="MobiDB-lite"/>
    </source>
</evidence>
<dbReference type="AlphaFoldDB" id="E9H923"/>
<feature type="compositionally biased region" description="Polar residues" evidence="1">
    <location>
        <begin position="1"/>
        <end position="25"/>
    </location>
</feature>
<dbReference type="EMBL" id="GL732607">
    <property type="protein sequence ID" value="EFX71713.1"/>
    <property type="molecule type" value="Genomic_DNA"/>
</dbReference>
<protein>
    <submittedName>
        <fullName evidence="2">Uncharacterized protein</fullName>
    </submittedName>
</protein>
<sequence>MRPSSDNSDTRPSSNNSDTRPSNDNSDTRREDKIVLKSSRILIHISNSK</sequence>
<feature type="region of interest" description="Disordered" evidence="1">
    <location>
        <begin position="1"/>
        <end position="35"/>
    </location>
</feature>
<proteinExistence type="predicted"/>
<dbReference type="KEGG" id="dpx:DAPPUDRAFT_255374"/>
<evidence type="ECO:0000313" key="2">
    <source>
        <dbReference type="EMBL" id="EFX71713.1"/>
    </source>
</evidence>